<keyword evidence="7" id="KW-0067">ATP-binding</keyword>
<evidence type="ECO:0000256" key="8">
    <source>
        <dbReference type="ARBA" id="ARBA00022989"/>
    </source>
</evidence>
<gene>
    <name evidence="12" type="ORF">FOZ63_001540</name>
</gene>
<accession>A0A7J6UN87</accession>
<reference evidence="12 13" key="1">
    <citation type="submission" date="2020-04" db="EMBL/GenBank/DDBJ databases">
        <title>Perkinsus olseni comparative genomics.</title>
        <authorList>
            <person name="Bogema D.R."/>
        </authorList>
    </citation>
    <scope>NUCLEOTIDE SEQUENCE [LARGE SCALE GENOMIC DNA]</scope>
    <source>
        <strain evidence="12 13">ATCC PRA-207</strain>
    </source>
</reference>
<dbReference type="Gene3D" id="3.40.50.300">
    <property type="entry name" value="P-loop containing nucleotide triphosphate hydrolases"/>
    <property type="match status" value="2"/>
</dbReference>
<dbReference type="PROSITE" id="PS00211">
    <property type="entry name" value="ABC_TRANSPORTER_1"/>
    <property type="match status" value="2"/>
</dbReference>
<name>A0A7J6UN87_PEROL</name>
<evidence type="ECO:0000313" key="12">
    <source>
        <dbReference type="EMBL" id="KAF4758692.1"/>
    </source>
</evidence>
<dbReference type="CDD" id="cd03263">
    <property type="entry name" value="ABC_subfamily_A"/>
    <property type="match status" value="2"/>
</dbReference>
<evidence type="ECO:0000313" key="13">
    <source>
        <dbReference type="Proteomes" id="UP000553632"/>
    </source>
</evidence>
<feature type="transmembrane region" description="Helical" evidence="10">
    <location>
        <begin position="267"/>
        <end position="288"/>
    </location>
</feature>
<dbReference type="SUPFAM" id="SSF52540">
    <property type="entry name" value="P-loop containing nucleoside triphosphate hydrolases"/>
    <property type="match status" value="2"/>
</dbReference>
<feature type="domain" description="ABC transporter" evidence="11">
    <location>
        <begin position="1364"/>
        <end position="1606"/>
    </location>
</feature>
<dbReference type="InterPro" id="IPR003439">
    <property type="entry name" value="ABC_transporter-like_ATP-bd"/>
</dbReference>
<organism evidence="12 13">
    <name type="scientific">Perkinsus olseni</name>
    <name type="common">Perkinsus atlanticus</name>
    <dbReference type="NCBI Taxonomy" id="32597"/>
    <lineage>
        <taxon>Eukaryota</taxon>
        <taxon>Sar</taxon>
        <taxon>Alveolata</taxon>
        <taxon>Perkinsozoa</taxon>
        <taxon>Perkinsea</taxon>
        <taxon>Perkinsida</taxon>
        <taxon>Perkinsidae</taxon>
        <taxon>Perkinsus</taxon>
    </lineage>
</organism>
<dbReference type="Proteomes" id="UP000553632">
    <property type="component" value="Unassembled WGS sequence"/>
</dbReference>
<dbReference type="PROSITE" id="PS50893">
    <property type="entry name" value="ABC_TRANSPORTER_2"/>
    <property type="match status" value="2"/>
</dbReference>
<evidence type="ECO:0000259" key="11">
    <source>
        <dbReference type="PROSITE" id="PS50893"/>
    </source>
</evidence>
<sequence>LEEEVLNATGHNFTYHWDLGDRYEPGFVQGGYGDSDAREIFLTNWAQCGSWNTRTLFRVFDDEDKLKEYIEDEDYGSSIETTSGQERGSDLAAWDRLCGAVVLENDILRDGNPEFKIRLNATIGRISRWITRTSLEDDPRGIERHVDEDSARHFYIRNGFLAIQLMVQRFIASRHEAVTEAARRTTEVPGADISSEEKTIFKRTWSVPFPVEPYWSSDGIDLISDLTWLVVFAFSASVSVQISRLIREKEMRLREIMRMMGLMDVSYYLSWLITQILTWLIICLAISLVMKVGTYKHSSWFLIFMLNISFGLSSMSFAFLMSAIFTRERVGAVIGFFVYLAGLFISVPDYATASTKNFMSLIPIVGFREGLGVVGYLEETYGGLTSDTTSVDYRNYSYAQAVAMNFVASILWWILYYYVDQTNPFQVGFRRPYYFPFQKSYWLECFRDERNADFLDDEKEDSDGGEGNAVPREAVDASKEALRKAGKCVEISKLCKNFKGPSGETVAAVKGVSMSMYEGEIFALLGHNGAGKTTTMGAITGFLAPSSGKVSVYGLRVPKDMAAIRRITGVCPQHNALWPELTAFEHLECFGGIRGLNRSSKTFRESCDHLLLEVGLGGRKEFRSDSLSGGMQRKLSVAIAFVGDPKLVILDEPTSGMDPYARRTTWDLLKARRPGRIICLTTHYMDEADVLGDRIAIMGRGELKCLGSSSFLKKCYGCGYVLSFVKKQDVDRGDSTVLEFLKDRITDKSLIGQVKVLSSAGQELLVQVPFAAAKDFPALMDDLDAEIANKSDTLKGLLVAYGVSVTNLEEVFLRVADPGAEERSEGATARSGAVVPLDSVDNDSANQADDQDARIPETVVHIGEEDEPIIEPATTREQTMALIQRRIRFGLRDRKMFICQLLLPLILLAGALALVKQGASERVAPPLAISIADLNEPLQKAGSPRPWHIIHAGGDSDVGPFWSPLCDDADDYCDTLRTVATPPNQSSDLLAMQSHLRESRDDYEASSYIAFSHLNNATELQREAEDPPSRVVLWHNLTATASSAIALNAYVNAWFAAHGTDVKVTVVNHPMPQTLFEQNISVVVSGILSTIAVIWAFAFIPAGICSYIVMEKEKDVKAQLAISGCSMTAYWLAHFIFDTVFNLLTVAVAIAVLYAFDMEAFTESDKIGPTIMLLLLFAPSASTYAYLISFLYKTQFSAQTVTIVLNIAVGTIVVIVVSVLQTIPEEFCEDCLVAGNILMWIFRFVPSFALGFGFYRMAIYVSFLGVDPWGSEIFGTCTEKVLGTRELCYGGVADDLVYLAFASVAFLALCIWFDYLGTAGHWLSYKVKLERQCSIPEDQLAPEDADVTVEKERVAGLDKRKQILAVDNVRKCYLPRGSLTADPSRAVHAVKGVSFAADSGQVFGLLGINGAGKTTTFKMMCGLYAPTEGEVWVAGSTVAADTAKCRRNLGYCPQFDALLDRMTTKEHLELYGRLKGLKGHLLDASVESTLKQLSLEPYKDKRAGSLSGGNKRKLSVGMAIIGRPRIVFLDEPSTGMDPVSRRFLWGVIQQLAVSRQSVVVLTTHSMEEAEALCSRIAIQVGGQFRCLGSPQRLKSRFGRGYEVSLRYDGVKEEAAGKIRSSMGIASGNADSSPSAQLCITLEDARAILDK</sequence>
<dbReference type="GO" id="GO:0005524">
    <property type="term" value="F:ATP binding"/>
    <property type="evidence" value="ECO:0007669"/>
    <property type="project" value="UniProtKB-KW"/>
</dbReference>
<evidence type="ECO:0000256" key="5">
    <source>
        <dbReference type="ARBA" id="ARBA00022737"/>
    </source>
</evidence>
<dbReference type="EMBL" id="JABANO010001081">
    <property type="protein sequence ID" value="KAF4758692.1"/>
    <property type="molecule type" value="Genomic_DNA"/>
</dbReference>
<feature type="transmembrane region" description="Helical" evidence="10">
    <location>
        <begin position="1296"/>
        <end position="1316"/>
    </location>
</feature>
<feature type="non-terminal residue" evidence="12">
    <location>
        <position position="1"/>
    </location>
</feature>
<comment type="caution">
    <text evidence="12">The sequence shown here is derived from an EMBL/GenBank/DDBJ whole genome shotgun (WGS) entry which is preliminary data.</text>
</comment>
<comment type="similarity">
    <text evidence="2">Belongs to the ABC transporter superfamily. ABCA family.</text>
</comment>
<keyword evidence="6" id="KW-0547">Nucleotide-binding</keyword>
<evidence type="ECO:0000256" key="6">
    <source>
        <dbReference type="ARBA" id="ARBA00022741"/>
    </source>
</evidence>
<dbReference type="InterPro" id="IPR017871">
    <property type="entry name" value="ABC_transporter-like_CS"/>
</dbReference>
<feature type="transmembrane region" description="Helical" evidence="10">
    <location>
        <begin position="896"/>
        <end position="915"/>
    </location>
</feature>
<evidence type="ECO:0000256" key="7">
    <source>
        <dbReference type="ARBA" id="ARBA00022840"/>
    </source>
</evidence>
<feature type="non-terminal residue" evidence="12">
    <location>
        <position position="1650"/>
    </location>
</feature>
<keyword evidence="9 10" id="KW-0472">Membrane</keyword>
<feature type="transmembrane region" description="Helical" evidence="10">
    <location>
        <begin position="1080"/>
        <end position="1109"/>
    </location>
</feature>
<evidence type="ECO:0000256" key="4">
    <source>
        <dbReference type="ARBA" id="ARBA00022692"/>
    </source>
</evidence>
<feature type="transmembrane region" description="Helical" evidence="10">
    <location>
        <begin position="1139"/>
        <end position="1156"/>
    </location>
</feature>
<dbReference type="GO" id="GO:0140359">
    <property type="term" value="F:ABC-type transporter activity"/>
    <property type="evidence" value="ECO:0007669"/>
    <property type="project" value="InterPro"/>
</dbReference>
<keyword evidence="3" id="KW-0813">Transport</keyword>
<keyword evidence="13" id="KW-1185">Reference proteome</keyword>
<dbReference type="InterPro" id="IPR026082">
    <property type="entry name" value="ABCA"/>
</dbReference>
<feature type="transmembrane region" description="Helical" evidence="10">
    <location>
        <begin position="1232"/>
        <end position="1255"/>
    </location>
</feature>
<dbReference type="InterPro" id="IPR027417">
    <property type="entry name" value="P-loop_NTPase"/>
</dbReference>
<keyword evidence="5" id="KW-0677">Repeat</keyword>
<dbReference type="InterPro" id="IPR013525">
    <property type="entry name" value="ABC2_TM"/>
</dbReference>
<protein>
    <recommendedName>
        <fullName evidence="11">ABC transporter domain-containing protein</fullName>
    </recommendedName>
</protein>
<feature type="transmembrane region" description="Helical" evidence="10">
    <location>
        <begin position="300"/>
        <end position="320"/>
    </location>
</feature>
<dbReference type="GO" id="GO:0016020">
    <property type="term" value="C:membrane"/>
    <property type="evidence" value="ECO:0007669"/>
    <property type="project" value="UniProtKB-SubCell"/>
</dbReference>
<dbReference type="Pfam" id="PF00005">
    <property type="entry name" value="ABC_tran"/>
    <property type="match status" value="2"/>
</dbReference>
<dbReference type="PANTHER" id="PTHR19229:SF36">
    <property type="entry name" value="ATP-BINDING CASSETTE SUB-FAMILY A MEMBER 2"/>
    <property type="match status" value="1"/>
</dbReference>
<evidence type="ECO:0000256" key="1">
    <source>
        <dbReference type="ARBA" id="ARBA00004141"/>
    </source>
</evidence>
<evidence type="ECO:0000256" key="3">
    <source>
        <dbReference type="ARBA" id="ARBA00022448"/>
    </source>
</evidence>
<evidence type="ECO:0000256" key="9">
    <source>
        <dbReference type="ARBA" id="ARBA00023136"/>
    </source>
</evidence>
<proteinExistence type="inferred from homology"/>
<dbReference type="Pfam" id="PF12698">
    <property type="entry name" value="ABC2_membrane_3"/>
    <property type="match status" value="2"/>
</dbReference>
<feature type="transmembrane region" description="Helical" evidence="10">
    <location>
        <begin position="1198"/>
        <end position="1220"/>
    </location>
</feature>
<evidence type="ECO:0000256" key="2">
    <source>
        <dbReference type="ARBA" id="ARBA00008869"/>
    </source>
</evidence>
<keyword evidence="4 10" id="KW-0812">Transmembrane</keyword>
<dbReference type="PANTHER" id="PTHR19229">
    <property type="entry name" value="ATP-BINDING CASSETTE TRANSPORTER SUBFAMILY A ABCA"/>
    <property type="match status" value="1"/>
</dbReference>
<dbReference type="FunFam" id="3.40.50.300:FF:000335">
    <property type="entry name" value="ATP binding cassette subfamily A member 5"/>
    <property type="match status" value="1"/>
</dbReference>
<feature type="domain" description="ABC transporter" evidence="11">
    <location>
        <begin position="489"/>
        <end position="725"/>
    </location>
</feature>
<dbReference type="GO" id="GO:0005319">
    <property type="term" value="F:lipid transporter activity"/>
    <property type="evidence" value="ECO:0007669"/>
    <property type="project" value="TreeGrafter"/>
</dbReference>
<feature type="transmembrane region" description="Helical" evidence="10">
    <location>
        <begin position="1168"/>
        <end position="1192"/>
    </location>
</feature>
<feature type="transmembrane region" description="Helical" evidence="10">
    <location>
        <begin position="398"/>
        <end position="419"/>
    </location>
</feature>
<feature type="transmembrane region" description="Helical" evidence="10">
    <location>
        <begin position="226"/>
        <end position="246"/>
    </location>
</feature>
<evidence type="ECO:0000256" key="10">
    <source>
        <dbReference type="SAM" id="Phobius"/>
    </source>
</evidence>
<comment type="subcellular location">
    <subcellularLocation>
        <location evidence="1">Membrane</location>
        <topology evidence="1">Multi-pass membrane protein</topology>
    </subcellularLocation>
</comment>
<dbReference type="GO" id="GO:0016887">
    <property type="term" value="F:ATP hydrolysis activity"/>
    <property type="evidence" value="ECO:0007669"/>
    <property type="project" value="InterPro"/>
</dbReference>
<dbReference type="InterPro" id="IPR003593">
    <property type="entry name" value="AAA+_ATPase"/>
</dbReference>
<dbReference type="SMART" id="SM00382">
    <property type="entry name" value="AAA"/>
    <property type="match status" value="2"/>
</dbReference>
<dbReference type="FunFam" id="3.40.50.300:FF:000933">
    <property type="entry name" value="ABC transporter A family member 7"/>
    <property type="match status" value="1"/>
</dbReference>
<feature type="transmembrane region" description="Helical" evidence="10">
    <location>
        <begin position="332"/>
        <end position="351"/>
    </location>
</feature>
<keyword evidence="8 10" id="KW-1133">Transmembrane helix</keyword>
<dbReference type="OMA" id="IEAPEHH"/>